<keyword evidence="2" id="KW-1003">Cell membrane</keyword>
<reference evidence="9" key="2">
    <citation type="submission" date="2021-04" db="EMBL/GenBank/DDBJ databases">
        <authorList>
            <person name="Gilroy R."/>
        </authorList>
    </citation>
    <scope>NUCLEOTIDE SEQUENCE</scope>
    <source>
        <strain evidence="9">CHK188-11489</strain>
    </source>
</reference>
<dbReference type="GO" id="GO:0022857">
    <property type="term" value="F:transmembrane transporter activity"/>
    <property type="evidence" value="ECO:0007669"/>
    <property type="project" value="TreeGrafter"/>
</dbReference>
<evidence type="ECO:0000256" key="3">
    <source>
        <dbReference type="ARBA" id="ARBA00022692"/>
    </source>
</evidence>
<dbReference type="GO" id="GO:0005886">
    <property type="term" value="C:plasma membrane"/>
    <property type="evidence" value="ECO:0007669"/>
    <property type="project" value="UniProtKB-SubCell"/>
</dbReference>
<dbReference type="InterPro" id="IPR003838">
    <property type="entry name" value="ABC3_permease_C"/>
</dbReference>
<feature type="transmembrane region" description="Helical" evidence="7">
    <location>
        <begin position="447"/>
        <end position="466"/>
    </location>
</feature>
<accession>A0A9D2FIS5</accession>
<proteinExistence type="inferred from homology"/>
<dbReference type="Proteomes" id="UP000824105">
    <property type="component" value="Unassembled WGS sequence"/>
</dbReference>
<evidence type="ECO:0000256" key="2">
    <source>
        <dbReference type="ARBA" id="ARBA00022475"/>
    </source>
</evidence>
<dbReference type="PANTHER" id="PTHR30572">
    <property type="entry name" value="MEMBRANE COMPONENT OF TRANSPORTER-RELATED"/>
    <property type="match status" value="1"/>
</dbReference>
<feature type="domain" description="ABC3 transporter permease C-terminal" evidence="8">
    <location>
        <begin position="772"/>
        <end position="887"/>
    </location>
</feature>
<dbReference type="InterPro" id="IPR050250">
    <property type="entry name" value="Macrolide_Exporter_MacB"/>
</dbReference>
<evidence type="ECO:0000256" key="6">
    <source>
        <dbReference type="ARBA" id="ARBA00038076"/>
    </source>
</evidence>
<feature type="transmembrane region" description="Helical" evidence="7">
    <location>
        <begin position="771"/>
        <end position="794"/>
    </location>
</feature>
<feature type="transmembrane region" description="Helical" evidence="7">
    <location>
        <begin position="331"/>
        <end position="354"/>
    </location>
</feature>
<feature type="transmembrane region" description="Helical" evidence="7">
    <location>
        <begin position="815"/>
        <end position="838"/>
    </location>
</feature>
<dbReference type="EMBL" id="DXBF01000007">
    <property type="protein sequence ID" value="HIZ61301.1"/>
    <property type="molecule type" value="Genomic_DNA"/>
</dbReference>
<keyword evidence="5 7" id="KW-0472">Membrane</keyword>
<comment type="similarity">
    <text evidence="6">Belongs to the ABC-4 integral membrane protein family.</text>
</comment>
<keyword evidence="4 7" id="KW-1133">Transmembrane helix</keyword>
<feature type="transmembrane region" description="Helical" evidence="7">
    <location>
        <begin position="858"/>
        <end position="879"/>
    </location>
</feature>
<gene>
    <name evidence="9" type="ORF">H9724_00805</name>
</gene>
<evidence type="ECO:0000313" key="10">
    <source>
        <dbReference type="Proteomes" id="UP000824105"/>
    </source>
</evidence>
<protein>
    <submittedName>
        <fullName evidence="9">ABC transporter permease</fullName>
    </submittedName>
</protein>
<evidence type="ECO:0000256" key="4">
    <source>
        <dbReference type="ARBA" id="ARBA00022989"/>
    </source>
</evidence>
<organism evidence="9 10">
    <name type="scientific">Candidatus Gemmiger avistercoris</name>
    <dbReference type="NCBI Taxonomy" id="2838606"/>
    <lineage>
        <taxon>Bacteria</taxon>
        <taxon>Bacillati</taxon>
        <taxon>Bacillota</taxon>
        <taxon>Clostridia</taxon>
        <taxon>Eubacteriales</taxon>
        <taxon>Gemmiger</taxon>
    </lineage>
</organism>
<feature type="transmembrane region" description="Helical" evidence="7">
    <location>
        <begin position="277"/>
        <end position="299"/>
    </location>
</feature>
<sequence length="897" mass="97065">MNVANRGCIRRLSRKALAAARTRNIVAVLAIALTSILFTSLFTIAAALSASTEQYNFRIAGGDVHASVKNITWEQVEELRGDPALAHAGARLFLGYPTDPPFNKTHVEVSYMEPEEAPHYFCTPATGALPAEGTDEAACDKLVLDLLGVEARIGAQFTLDFSIDSETGQPTRVSRTFTLSGWWEHDPVSTASQVLVPRSAAEEIAALSNGDPATPTGKWTLGVMFRSSAHIADDLDALLERHGMQTTDPAAGGYVDSGVNWGYTGAQMAGSGDIQTVVILAAVLVLILITGYLIIYNVFQISVANDIRFYGLLKTIGTTARQLRRILLYQALWLSLAGIPLGLVLGYAAGNLLLPFCVGAVNPDLRVLVRFEPRAFAAAAAFSLFTVLLSCARPVRLAGRVSPVEALRYTEASPRRLHAQKRRAAGGKGFLPAMAWANLGRSRGRTAVTVLSLALAVVLLELTWTFTSGFDMEKYLRDRAAADFVLASGDYFQSNYRFAENILPEQAVAGVQARGTVTEGGRVYGSVTTIWDAVDESWCREAWTDAYAANGQLELLEEQIATRPRSDDGKLYTPIELYGMEDFPRSRLTVIDGDLAPLADPAQNAIAAVYTTDDYDNVQPGSAWAQVGDTVTLRYVQATEAYYTDTGETIPDDADWALVEASGRPYSMRATEYRDVTYTVCAAVTVPSTLSFRYVGGDQFLLNGDRFVQDTGTAATMCYAFNTTAESNAAMEDYLQEYTGSIDPTLDYESKQGYAAEFEGLRGMFTVVGCALAFVIGLVGVLNFLNAILTGIITRRREFAVLQAVGMTGRQLKTMLIFEGLGYTLLALLLALAVSAAAGPLAGPAVEKLFWFFTYRFTAAPLLALLPVFLLLGCVVPLASYRAAARQTVVERLRAAD</sequence>
<evidence type="ECO:0000313" key="9">
    <source>
        <dbReference type="EMBL" id="HIZ61301.1"/>
    </source>
</evidence>
<comment type="caution">
    <text evidence="9">The sequence shown here is derived from an EMBL/GenBank/DDBJ whole genome shotgun (WGS) entry which is preliminary data.</text>
</comment>
<keyword evidence="3 7" id="KW-0812">Transmembrane</keyword>
<comment type="subcellular location">
    <subcellularLocation>
        <location evidence="1">Cell membrane</location>
        <topology evidence="1">Multi-pass membrane protein</topology>
    </subcellularLocation>
</comment>
<dbReference type="AlphaFoldDB" id="A0A9D2FIS5"/>
<evidence type="ECO:0000256" key="7">
    <source>
        <dbReference type="SAM" id="Phobius"/>
    </source>
</evidence>
<name>A0A9D2FIS5_9FIRM</name>
<dbReference type="PANTHER" id="PTHR30572:SF4">
    <property type="entry name" value="ABC TRANSPORTER PERMEASE YTRF"/>
    <property type="match status" value="1"/>
</dbReference>
<feature type="transmembrane region" description="Helical" evidence="7">
    <location>
        <begin position="374"/>
        <end position="392"/>
    </location>
</feature>
<feature type="domain" description="ABC3 transporter permease C-terminal" evidence="8">
    <location>
        <begin position="282"/>
        <end position="402"/>
    </location>
</feature>
<reference evidence="9" key="1">
    <citation type="journal article" date="2021" name="PeerJ">
        <title>Extensive microbial diversity within the chicken gut microbiome revealed by metagenomics and culture.</title>
        <authorList>
            <person name="Gilroy R."/>
            <person name="Ravi A."/>
            <person name="Getino M."/>
            <person name="Pursley I."/>
            <person name="Horton D.L."/>
            <person name="Alikhan N.F."/>
            <person name="Baker D."/>
            <person name="Gharbi K."/>
            <person name="Hall N."/>
            <person name="Watson M."/>
            <person name="Adriaenssens E.M."/>
            <person name="Foster-Nyarko E."/>
            <person name="Jarju S."/>
            <person name="Secka A."/>
            <person name="Antonio M."/>
            <person name="Oren A."/>
            <person name="Chaudhuri R.R."/>
            <person name="La Ragione R."/>
            <person name="Hildebrand F."/>
            <person name="Pallen M.J."/>
        </authorList>
    </citation>
    <scope>NUCLEOTIDE SEQUENCE</scope>
    <source>
        <strain evidence="9">CHK188-11489</strain>
    </source>
</reference>
<dbReference type="Pfam" id="PF02687">
    <property type="entry name" value="FtsX"/>
    <property type="match status" value="2"/>
</dbReference>
<evidence type="ECO:0000256" key="1">
    <source>
        <dbReference type="ARBA" id="ARBA00004651"/>
    </source>
</evidence>
<evidence type="ECO:0000259" key="8">
    <source>
        <dbReference type="Pfam" id="PF02687"/>
    </source>
</evidence>
<evidence type="ECO:0000256" key="5">
    <source>
        <dbReference type="ARBA" id="ARBA00023136"/>
    </source>
</evidence>